<dbReference type="InterPro" id="IPR039262">
    <property type="entry name" value="DTWD2/TAPT"/>
</dbReference>
<gene>
    <name evidence="7" type="ORF">CAL19_09735</name>
</gene>
<keyword evidence="2" id="KW-0808">Transferase</keyword>
<dbReference type="InterPro" id="IPR005636">
    <property type="entry name" value="DTW"/>
</dbReference>
<feature type="domain" description="DTW" evidence="6">
    <location>
        <begin position="14"/>
        <end position="199"/>
    </location>
</feature>
<protein>
    <recommendedName>
        <fullName evidence="1">tRNA-uridine aminocarboxypropyltransferase</fullName>
        <ecNumber evidence="1">2.5.1.25</ecNumber>
    </recommendedName>
</protein>
<sequence>MHTFQTARNLGAGRRPVCMRCQRPQAHCLCPLIPDLDSRTRVVVLQHPDEARHALNTARLAVLGLRNASLHAGTEFDPGLWRIPGYEPCLLFPGETAQALTPGATPPDAAPRVLVVPDGTWRHARQLLARHASLAELPRVTLPPGLTSRYRVRHAGEPGALSTIEAIAAALQALESPRSYDALLKPFEALVAGQISAMGRARYERDHVRRAGPRALRGRQDPD</sequence>
<proteinExistence type="inferred from homology"/>
<dbReference type="SMART" id="SM01144">
    <property type="entry name" value="DTW"/>
    <property type="match status" value="1"/>
</dbReference>
<keyword evidence="3" id="KW-0949">S-adenosyl-L-methionine</keyword>
<evidence type="ECO:0000256" key="1">
    <source>
        <dbReference type="ARBA" id="ARBA00012386"/>
    </source>
</evidence>
<evidence type="ECO:0000256" key="3">
    <source>
        <dbReference type="ARBA" id="ARBA00022691"/>
    </source>
</evidence>
<evidence type="ECO:0000313" key="7">
    <source>
        <dbReference type="EMBL" id="OZI22779.1"/>
    </source>
</evidence>
<evidence type="ECO:0000256" key="4">
    <source>
        <dbReference type="ARBA" id="ARBA00022694"/>
    </source>
</evidence>
<dbReference type="GO" id="GO:0016432">
    <property type="term" value="F:tRNA-uridine aminocarboxypropyltransferase activity"/>
    <property type="evidence" value="ECO:0007669"/>
    <property type="project" value="UniProtKB-EC"/>
</dbReference>
<keyword evidence="8" id="KW-1185">Reference proteome</keyword>
<keyword evidence="4" id="KW-0819">tRNA processing</keyword>
<evidence type="ECO:0000259" key="6">
    <source>
        <dbReference type="SMART" id="SM01144"/>
    </source>
</evidence>
<dbReference type="EC" id="2.5.1.25" evidence="1"/>
<accession>A0A261RCP1</accession>
<comment type="caution">
    <text evidence="7">The sequence shown here is derived from an EMBL/GenBank/DDBJ whole genome shotgun (WGS) entry which is preliminary data.</text>
</comment>
<dbReference type="AlphaFoldDB" id="A0A261RCP1"/>
<dbReference type="EMBL" id="NEVK01000004">
    <property type="protein sequence ID" value="OZI22779.1"/>
    <property type="molecule type" value="Genomic_DNA"/>
</dbReference>
<dbReference type="Pfam" id="PF03942">
    <property type="entry name" value="DTW"/>
    <property type="match status" value="1"/>
</dbReference>
<dbReference type="GO" id="GO:0008033">
    <property type="term" value="P:tRNA processing"/>
    <property type="evidence" value="ECO:0007669"/>
    <property type="project" value="UniProtKB-KW"/>
</dbReference>
<evidence type="ECO:0000256" key="5">
    <source>
        <dbReference type="ARBA" id="ARBA00034489"/>
    </source>
</evidence>
<name>A0A261RCP1_9BORD</name>
<dbReference type="PANTHER" id="PTHR21392">
    <property type="entry name" value="TRNA-URIDINE AMINOCARBOXYPROPYLTRANSFERASE 2"/>
    <property type="match status" value="1"/>
</dbReference>
<evidence type="ECO:0000256" key="2">
    <source>
        <dbReference type="ARBA" id="ARBA00022679"/>
    </source>
</evidence>
<comment type="similarity">
    <text evidence="5">Belongs to the TDD superfamily. DTWD2 family.</text>
</comment>
<evidence type="ECO:0000313" key="8">
    <source>
        <dbReference type="Proteomes" id="UP000216947"/>
    </source>
</evidence>
<organism evidence="7 8">
    <name type="scientific">Bordetella genomosp. 7</name>
    <dbReference type="NCBI Taxonomy" id="1416805"/>
    <lineage>
        <taxon>Bacteria</taxon>
        <taxon>Pseudomonadati</taxon>
        <taxon>Pseudomonadota</taxon>
        <taxon>Betaproteobacteria</taxon>
        <taxon>Burkholderiales</taxon>
        <taxon>Alcaligenaceae</taxon>
        <taxon>Bordetella</taxon>
    </lineage>
</organism>
<reference evidence="8" key="1">
    <citation type="submission" date="2017-05" db="EMBL/GenBank/DDBJ databases">
        <title>Complete and WGS of Bordetella genogroups.</title>
        <authorList>
            <person name="Spilker T."/>
            <person name="Lipuma J."/>
        </authorList>
    </citation>
    <scope>NUCLEOTIDE SEQUENCE [LARGE SCALE GENOMIC DNA]</scope>
    <source>
        <strain evidence="8">AU18089</strain>
    </source>
</reference>
<dbReference type="Proteomes" id="UP000216947">
    <property type="component" value="Unassembled WGS sequence"/>
</dbReference>
<dbReference type="PANTHER" id="PTHR21392:SF0">
    <property type="entry name" value="TRNA-URIDINE AMINOCARBOXYPROPYLTRANSFERASE 2"/>
    <property type="match status" value="1"/>
</dbReference>